<dbReference type="PANTHER" id="PTHR31362:SF0">
    <property type="entry name" value="EXOSTOSIN DOMAIN-CONTAINING PROTEIN-RELATED"/>
    <property type="match status" value="1"/>
</dbReference>
<dbReference type="EMBL" id="DS268410">
    <property type="protein sequence ID" value="EFO99851.1"/>
    <property type="molecule type" value="Genomic_DNA"/>
</dbReference>
<feature type="domain" description="Reverse transcriptase" evidence="1">
    <location>
        <begin position="557"/>
        <end position="839"/>
    </location>
</feature>
<protein>
    <recommendedName>
        <fullName evidence="1">Reverse transcriptase domain-containing protein</fullName>
    </recommendedName>
</protein>
<dbReference type="Gene3D" id="3.30.70.270">
    <property type="match status" value="1"/>
</dbReference>
<dbReference type="InterPro" id="IPR043502">
    <property type="entry name" value="DNA/RNA_pol_sf"/>
</dbReference>
<dbReference type="PANTHER" id="PTHR31362">
    <property type="entry name" value="GLYCOSYLTRANSFERASE STELLO1-RELATED"/>
    <property type="match status" value="1"/>
</dbReference>
<dbReference type="Pfam" id="PF03385">
    <property type="entry name" value="STELLO"/>
    <property type="match status" value="2"/>
</dbReference>
<dbReference type="CDD" id="cd01650">
    <property type="entry name" value="RT_nLTR_like"/>
    <property type="match status" value="1"/>
</dbReference>
<evidence type="ECO:0000259" key="1">
    <source>
        <dbReference type="PROSITE" id="PS50878"/>
    </source>
</evidence>
<evidence type="ECO:0000313" key="2">
    <source>
        <dbReference type="EMBL" id="EFO99851.1"/>
    </source>
</evidence>
<dbReference type="STRING" id="31234.E3LKV7"/>
<dbReference type="OrthoDB" id="5948173at2759"/>
<keyword evidence="3" id="KW-1185">Reference proteome</keyword>
<organism evidence="3">
    <name type="scientific">Caenorhabditis remanei</name>
    <name type="common">Caenorhabditis vulgaris</name>
    <dbReference type="NCBI Taxonomy" id="31234"/>
    <lineage>
        <taxon>Eukaryota</taxon>
        <taxon>Metazoa</taxon>
        <taxon>Ecdysozoa</taxon>
        <taxon>Nematoda</taxon>
        <taxon>Chromadorea</taxon>
        <taxon>Rhabditida</taxon>
        <taxon>Rhabditina</taxon>
        <taxon>Rhabditomorpha</taxon>
        <taxon>Rhabditoidea</taxon>
        <taxon>Rhabditidae</taxon>
        <taxon>Peloderinae</taxon>
        <taxon>Caenorhabditis</taxon>
    </lineage>
</organism>
<dbReference type="AlphaFoldDB" id="E3LKV7"/>
<accession>E3LKV7</accession>
<dbReference type="HOGENOM" id="CLU_265757_0_0_1"/>
<dbReference type="SUPFAM" id="SSF56672">
    <property type="entry name" value="DNA/RNA polymerases"/>
    <property type="match status" value="1"/>
</dbReference>
<evidence type="ECO:0000313" key="3">
    <source>
        <dbReference type="Proteomes" id="UP000008281"/>
    </source>
</evidence>
<proteinExistence type="predicted"/>
<dbReference type="InterPro" id="IPR043128">
    <property type="entry name" value="Rev_trsase/Diguanyl_cyclase"/>
</dbReference>
<gene>
    <name evidence="2" type="ORF">CRE_18496</name>
</gene>
<sequence>MDDSSQNVIPVARVKKGNKWIVVTSVNHPTEDVKRLSSFRDWNLVVVADTKTPVDWELEDVHFLSVEYQKTLPFSLVSSLPYKSYTRKNIGYLYAISQGAEWIYDTDDDNKPYGLGLNQFQFEDVVSGVRYQVKNSSEGILQRIFNPYRFYGIDQMWPRGFPLEYIEVIDITHERFQIYSRNIQMEGKTKLLHAGSTSGLDIKFNKFAPPITLSVGTYSPWNSQNILFHKTAFHTLFLPTTVPFRTTDIWRSFISQRIVHLSGLTVSFVPTNAVQFRNAHDYLKDFKDEKQVYEDSGKIIEFLDNWNCSMGVNITLIVSGRLEVFGQAKYEQVKRRKPPRRVLDPTAALLATETLDSCEDQDIDKEYDTLIHVLKNAQDAAVTMPHNHSRNRLTDNTRLLLTKRRCTNRSDPNFKTLSKECRQAVKKDHENFTKDRLLNAANQKRSLKKVARDINEYQSYIPCLISGETGEKLTSREKMEIEVRRFYANLFATKKPSATTTLPQQTEALPPFLPEEIQHSLNSFQNGKAAGEDKISADFLKSCHFTVHKLLAKKFSRYLKEGKVPTKWKSSKTTLIFKKGDKENVENYRPICLLPVLYKAFTKCILNRIRNSLEEAQPVEQAGFRRSFSTIDHIHSVQRLLEVGREYQIPITMIFIDFKKAFETIEPAALWESLKTQGIDSGYIKLLKECYNDCSTTITPFYNPVNIPITRGVRQGDPISPNLFSACLETAFSRMSWPHIKEDKDDYDNSPGIRINGRNLTHLRFADDIILISKTPQIAEKMLQELINSCETVGLEINANKTKVLRNKFASSHQINIRKNNTMTAIEDVEEYVYLGRLLNTKNDLEPEIHRRRRSAWAALNNIKNTTDALTCPKIRAQLFDSIVLPALTYGSETWTFTKALSERVRITHAALERKLVGITLTEQREKDLHREDIRKMSQVKDPLVFITKRKLGWAGHVMRRNDNRWTTLLQEWIPRNEKRPVGRPPMRWADSLRKEISVRQGTQLIEPWSTIAKDRKKWIAVIPTPTERRTDRLIQFRNAHDYLKDFKDEKQVYEDPGKIIEFLDNWNCSMGVNVEDCMTLLAEVLVLLSSFLEDLKSLGFQFPELIKGNYKDPYISSSNETEKNVNCRRINLEFELVDPKKSEEASITMAEKKISYFGDLDDWCDETGYFNLSRRFPSAKQLSKEHDDLFGVKQNKNSILIVVNNYPWKYGLGLIQRLYQPYFASVIFCGSWYPDQLNDQDNFTTIIDQS</sequence>
<name>E3LKV7_CAERE</name>
<dbReference type="InParanoid" id="E3LKV7"/>
<dbReference type="Proteomes" id="UP000008281">
    <property type="component" value="Unassembled WGS sequence"/>
</dbReference>
<dbReference type="PROSITE" id="PS50878">
    <property type="entry name" value="RT_POL"/>
    <property type="match status" value="1"/>
</dbReference>
<dbReference type="InterPro" id="IPR005049">
    <property type="entry name" value="STL-like"/>
</dbReference>
<reference evidence="2" key="1">
    <citation type="submission" date="2007-07" db="EMBL/GenBank/DDBJ databases">
        <title>PCAP assembly of the Caenorhabditis remanei genome.</title>
        <authorList>
            <consortium name="The Caenorhabditis remanei Sequencing Consortium"/>
            <person name="Wilson R.K."/>
        </authorList>
    </citation>
    <scope>NUCLEOTIDE SEQUENCE [LARGE SCALE GENOMIC DNA]</scope>
    <source>
        <strain evidence="2">PB4641</strain>
    </source>
</reference>
<dbReference type="eggNOG" id="KOG1075">
    <property type="taxonomic scope" value="Eukaryota"/>
</dbReference>
<dbReference type="Pfam" id="PF00078">
    <property type="entry name" value="RVT_1"/>
    <property type="match status" value="1"/>
</dbReference>
<dbReference type="InterPro" id="IPR000477">
    <property type="entry name" value="RT_dom"/>
</dbReference>